<accession>A0A3D8J8U8</accession>
<keyword evidence="2" id="KW-1185">Reference proteome</keyword>
<dbReference type="Proteomes" id="UP000256695">
    <property type="component" value="Unassembled WGS sequence"/>
</dbReference>
<evidence type="ECO:0000313" key="1">
    <source>
        <dbReference type="EMBL" id="RDU73923.1"/>
    </source>
</evidence>
<dbReference type="InterPro" id="IPR005046">
    <property type="entry name" value="DUF285"/>
</dbReference>
<dbReference type="EMBL" id="NXLX01000007">
    <property type="protein sequence ID" value="RDU73923.1"/>
    <property type="molecule type" value="Genomic_DNA"/>
</dbReference>
<name>A0A3D8J8U8_9HELI</name>
<evidence type="ECO:0008006" key="3">
    <source>
        <dbReference type="Google" id="ProtNLM"/>
    </source>
</evidence>
<sequence>MGNWDVSNVTNMNNMFLNAKKFNQDLRKWNVSNVVKFGCMFCGSPMIVNWEKQFKTSENRD</sequence>
<dbReference type="AlphaFoldDB" id="A0A3D8J8U8"/>
<comment type="caution">
    <text evidence="1">The sequence shown here is derived from an EMBL/GenBank/DDBJ whole genome shotgun (WGS) entry which is preliminary data.</text>
</comment>
<dbReference type="Pfam" id="PF03382">
    <property type="entry name" value="DUF285"/>
    <property type="match status" value="1"/>
</dbReference>
<protein>
    <recommendedName>
        <fullName evidence="3">BspA family leucine-rich repeat surface protein</fullName>
    </recommendedName>
</protein>
<organism evidence="1 2">
    <name type="scientific">Helicobacter anseris</name>
    <dbReference type="NCBI Taxonomy" id="375926"/>
    <lineage>
        <taxon>Bacteria</taxon>
        <taxon>Pseudomonadati</taxon>
        <taxon>Campylobacterota</taxon>
        <taxon>Epsilonproteobacteria</taxon>
        <taxon>Campylobacterales</taxon>
        <taxon>Helicobacteraceae</taxon>
        <taxon>Helicobacter</taxon>
    </lineage>
</organism>
<proteinExistence type="predicted"/>
<evidence type="ECO:0000313" key="2">
    <source>
        <dbReference type="Proteomes" id="UP000256695"/>
    </source>
</evidence>
<reference evidence="1 2" key="1">
    <citation type="submission" date="2018-04" db="EMBL/GenBank/DDBJ databases">
        <title>Novel Campyloabacter and Helicobacter Species and Strains.</title>
        <authorList>
            <person name="Mannion A.J."/>
            <person name="Shen Z."/>
            <person name="Fox J.G."/>
        </authorList>
    </citation>
    <scope>NUCLEOTIDE SEQUENCE [LARGE SCALE GENOMIC DNA]</scope>
    <source>
        <strain evidence="1 2">MIT 04-9362</strain>
    </source>
</reference>
<dbReference type="OrthoDB" id="5354002at2"/>
<gene>
    <name evidence="1" type="ORF">CQA57_03670</name>
</gene>